<keyword evidence="1" id="KW-1133">Transmembrane helix</keyword>
<protein>
    <submittedName>
        <fullName evidence="2">Uncharacterized protein</fullName>
    </submittedName>
</protein>
<name>A0A166AYN3_EXIGL</name>
<evidence type="ECO:0000313" key="3">
    <source>
        <dbReference type="Proteomes" id="UP000077266"/>
    </source>
</evidence>
<keyword evidence="1" id="KW-0472">Membrane</keyword>
<dbReference type="EMBL" id="KV425944">
    <property type="protein sequence ID" value="KZV96309.1"/>
    <property type="molecule type" value="Genomic_DNA"/>
</dbReference>
<proteinExistence type="predicted"/>
<dbReference type="OrthoDB" id="3242409at2759"/>
<gene>
    <name evidence="2" type="ORF">EXIGLDRAFT_817206</name>
</gene>
<sequence>MTQPDDWIASQQDWAAWAANCSAPMADQPPYPYYGDGVGPLPELSVPSTYQPDLVFMLLCVITLSSEIPAPEVRYFGLTCLLVLFDTAWHKNADNGRAPYGPLTVTCHGVRMILPDYTSSIDMRKIGSVCLNTFIGSDNTSVMLQMRIYALYRNIRLVILNGAMFVTGVVAMVVILYGFDPVTFLAILHDSIKYFVLISTTCAVLWNLTRGQSFCGLGDLAIPFVMASHTVGGSRLILHLRETYYDRLDPSMDSKNAALSFAIEEIQQQAPPFVRSIVDASFFVPEHVATDHDAAADGSST</sequence>
<dbReference type="Proteomes" id="UP000077266">
    <property type="component" value="Unassembled WGS sequence"/>
</dbReference>
<keyword evidence="3" id="KW-1185">Reference proteome</keyword>
<keyword evidence="1" id="KW-0812">Transmembrane</keyword>
<feature type="transmembrane region" description="Helical" evidence="1">
    <location>
        <begin position="157"/>
        <end position="179"/>
    </location>
</feature>
<organism evidence="2 3">
    <name type="scientific">Exidia glandulosa HHB12029</name>
    <dbReference type="NCBI Taxonomy" id="1314781"/>
    <lineage>
        <taxon>Eukaryota</taxon>
        <taxon>Fungi</taxon>
        <taxon>Dikarya</taxon>
        <taxon>Basidiomycota</taxon>
        <taxon>Agaricomycotina</taxon>
        <taxon>Agaricomycetes</taxon>
        <taxon>Auriculariales</taxon>
        <taxon>Exidiaceae</taxon>
        <taxon>Exidia</taxon>
    </lineage>
</organism>
<accession>A0A166AYN3</accession>
<dbReference type="AlphaFoldDB" id="A0A166AYN3"/>
<reference evidence="2 3" key="1">
    <citation type="journal article" date="2016" name="Mol. Biol. Evol.">
        <title>Comparative Genomics of Early-Diverging Mushroom-Forming Fungi Provides Insights into the Origins of Lignocellulose Decay Capabilities.</title>
        <authorList>
            <person name="Nagy L.G."/>
            <person name="Riley R."/>
            <person name="Tritt A."/>
            <person name="Adam C."/>
            <person name="Daum C."/>
            <person name="Floudas D."/>
            <person name="Sun H."/>
            <person name="Yadav J.S."/>
            <person name="Pangilinan J."/>
            <person name="Larsson K.H."/>
            <person name="Matsuura K."/>
            <person name="Barry K."/>
            <person name="Labutti K."/>
            <person name="Kuo R."/>
            <person name="Ohm R.A."/>
            <person name="Bhattacharya S.S."/>
            <person name="Shirouzu T."/>
            <person name="Yoshinaga Y."/>
            <person name="Martin F.M."/>
            <person name="Grigoriev I.V."/>
            <person name="Hibbett D.S."/>
        </authorList>
    </citation>
    <scope>NUCLEOTIDE SEQUENCE [LARGE SCALE GENOMIC DNA]</scope>
    <source>
        <strain evidence="2 3">HHB12029</strain>
    </source>
</reference>
<evidence type="ECO:0000256" key="1">
    <source>
        <dbReference type="SAM" id="Phobius"/>
    </source>
</evidence>
<dbReference type="InParanoid" id="A0A166AYN3"/>
<evidence type="ECO:0000313" key="2">
    <source>
        <dbReference type="EMBL" id="KZV96309.1"/>
    </source>
</evidence>